<dbReference type="InterPro" id="IPR011990">
    <property type="entry name" value="TPR-like_helical_dom_sf"/>
</dbReference>
<sequence length="591" mass="67928">MNPFISPSPSPSSTPTLMGEELLQDVKVCNQDFIEFEVLNRVGGQDANKLETAFIYSQLVNEILLNTEDETDEQFARTDMINFCHTQYADNPKELLFINDFEHNRDPSKTPVWFYTEDSFLYKALNKALRTRDLDTLYYLRFFLRELHQQLFSLFLMKMVDFFRMAITASDGHSPTLRVFRGQGMNQSDFQKLKASQGGLLTFNNFLSTSSDETMAACFSHQASTAGDPNIVPLLMHVEVVLEAYVAKPVIQALPQLLYSPEINRCTTDDEKKKMIESNQDSAANNRNCPFAEISHLSAFPGESEVLFSASTVFHIQKLQEDSSGIWHIYLSMNNDGDEKLRSSLNYYRKKTAARHLLHRFAKLLFEMGQLNESEQFYRHLLGDPSSSTSIVARDNMTRIHCHMELTRIFRIKKQYTQLIENAKETVKILKNIQSPSRILLNLMDLILAEVYLDSENYDDAQKFFFKIVDNSVSNLSDSDGQKYIELIITCLSNLLQICIQCPGDENLFERIQTQWTVLSKSLSTSGVFAATIHHQFAINFENRNRFKEALEHAEKAESIVTNVLPYDHPIINQYKQHIDAIRGKLITNER</sequence>
<dbReference type="EMBL" id="CAJNOJ010000220">
    <property type="protein sequence ID" value="CAF1305632.1"/>
    <property type="molecule type" value="Genomic_DNA"/>
</dbReference>
<dbReference type="AlphaFoldDB" id="A0A815V6U3"/>
<gene>
    <name evidence="1" type="ORF">EDS130_LOCUS30848</name>
    <name evidence="2" type="ORF">XAT740_LOCUS41334</name>
</gene>
<evidence type="ECO:0000313" key="2">
    <source>
        <dbReference type="EMBL" id="CAF1529203.1"/>
    </source>
</evidence>
<keyword evidence="3" id="KW-1185">Reference proteome</keyword>
<dbReference type="Gene3D" id="3.90.176.10">
    <property type="entry name" value="Toxin ADP-ribosyltransferase, Chain A, domain 1"/>
    <property type="match status" value="2"/>
</dbReference>
<protein>
    <submittedName>
        <fullName evidence="2">Uncharacterized protein</fullName>
    </submittedName>
</protein>
<dbReference type="SUPFAM" id="SSF56399">
    <property type="entry name" value="ADP-ribosylation"/>
    <property type="match status" value="1"/>
</dbReference>
<evidence type="ECO:0000313" key="3">
    <source>
        <dbReference type="Proteomes" id="UP000663828"/>
    </source>
</evidence>
<dbReference type="Proteomes" id="UP000663828">
    <property type="component" value="Unassembled WGS sequence"/>
</dbReference>
<dbReference type="EMBL" id="CAJNOR010004818">
    <property type="protein sequence ID" value="CAF1529203.1"/>
    <property type="molecule type" value="Genomic_DNA"/>
</dbReference>
<name>A0A815V6U3_ADIRI</name>
<dbReference type="Proteomes" id="UP000663852">
    <property type="component" value="Unassembled WGS sequence"/>
</dbReference>
<reference evidence="2" key="1">
    <citation type="submission" date="2021-02" db="EMBL/GenBank/DDBJ databases">
        <authorList>
            <person name="Nowell W R."/>
        </authorList>
    </citation>
    <scope>NUCLEOTIDE SEQUENCE</scope>
</reference>
<evidence type="ECO:0000313" key="1">
    <source>
        <dbReference type="EMBL" id="CAF1305632.1"/>
    </source>
</evidence>
<dbReference type="SUPFAM" id="SSF48452">
    <property type="entry name" value="TPR-like"/>
    <property type="match status" value="1"/>
</dbReference>
<organism evidence="2 3">
    <name type="scientific">Adineta ricciae</name>
    <name type="common">Rotifer</name>
    <dbReference type="NCBI Taxonomy" id="249248"/>
    <lineage>
        <taxon>Eukaryota</taxon>
        <taxon>Metazoa</taxon>
        <taxon>Spiralia</taxon>
        <taxon>Gnathifera</taxon>
        <taxon>Rotifera</taxon>
        <taxon>Eurotatoria</taxon>
        <taxon>Bdelloidea</taxon>
        <taxon>Adinetida</taxon>
        <taxon>Adinetidae</taxon>
        <taxon>Adineta</taxon>
    </lineage>
</organism>
<accession>A0A815V6U3</accession>
<dbReference type="Gene3D" id="1.25.40.10">
    <property type="entry name" value="Tetratricopeptide repeat domain"/>
    <property type="match status" value="1"/>
</dbReference>
<proteinExistence type="predicted"/>
<comment type="caution">
    <text evidence="2">The sequence shown here is derived from an EMBL/GenBank/DDBJ whole genome shotgun (WGS) entry which is preliminary data.</text>
</comment>